<keyword evidence="13" id="KW-1185">Reference proteome</keyword>
<dbReference type="InterPro" id="IPR044492">
    <property type="entry name" value="P_typ_ATPase_HD_dom"/>
</dbReference>
<evidence type="ECO:0000259" key="11">
    <source>
        <dbReference type="SMART" id="SM00831"/>
    </source>
</evidence>
<keyword evidence="3" id="KW-0479">Metal-binding</keyword>
<keyword evidence="8 10" id="KW-0472">Membrane</keyword>
<dbReference type="InterPro" id="IPR023299">
    <property type="entry name" value="ATPase_P-typ_cyto_dom_N"/>
</dbReference>
<dbReference type="EMBL" id="LPWF01000035">
    <property type="protein sequence ID" value="ODR94800.1"/>
    <property type="molecule type" value="Genomic_DNA"/>
</dbReference>
<keyword evidence="4" id="KW-0547">Nucleotide-binding</keyword>
<dbReference type="SUPFAM" id="SSF56784">
    <property type="entry name" value="HAD-like"/>
    <property type="match status" value="1"/>
</dbReference>
<evidence type="ECO:0000313" key="13">
    <source>
        <dbReference type="Proteomes" id="UP000094472"/>
    </source>
</evidence>
<dbReference type="InterPro" id="IPR022630">
    <property type="entry name" value="S-AdoMet_synt_C"/>
</dbReference>
<dbReference type="Pfam" id="PF00690">
    <property type="entry name" value="Cation_ATPase_N"/>
    <property type="match status" value="1"/>
</dbReference>
<evidence type="ECO:0000313" key="12">
    <source>
        <dbReference type="EMBL" id="ODR94800.1"/>
    </source>
</evidence>
<dbReference type="InterPro" id="IPR059000">
    <property type="entry name" value="ATPase_P-type_domA"/>
</dbReference>
<dbReference type="PANTHER" id="PTHR42861">
    <property type="entry name" value="CALCIUM-TRANSPORTING ATPASE"/>
    <property type="match status" value="1"/>
</dbReference>
<dbReference type="Pfam" id="PF00438">
    <property type="entry name" value="S-AdoMet_synt_N"/>
    <property type="match status" value="1"/>
</dbReference>
<protein>
    <recommendedName>
        <fullName evidence="11">Cation-transporting P-type ATPase N-terminal domain-containing protein</fullName>
    </recommendedName>
</protein>
<evidence type="ECO:0000256" key="6">
    <source>
        <dbReference type="ARBA" id="ARBA00022967"/>
    </source>
</evidence>
<dbReference type="InterPro" id="IPR018303">
    <property type="entry name" value="ATPase_P-typ_P_site"/>
</dbReference>
<dbReference type="Pfam" id="PF02773">
    <property type="entry name" value="S-AdoMet_synt_C"/>
    <property type="match status" value="1"/>
</dbReference>
<dbReference type="SFLD" id="SFLDS00003">
    <property type="entry name" value="Haloacid_Dehalogenase"/>
    <property type="match status" value="1"/>
</dbReference>
<evidence type="ECO:0000256" key="1">
    <source>
        <dbReference type="ARBA" id="ARBA00004141"/>
    </source>
</evidence>
<dbReference type="SUPFAM" id="SSF55973">
    <property type="entry name" value="S-adenosylmethionine synthetase"/>
    <property type="match status" value="3"/>
</dbReference>
<dbReference type="GO" id="GO:0015662">
    <property type="term" value="F:P-type ion transporter activity"/>
    <property type="evidence" value="ECO:0007669"/>
    <property type="project" value="UniProtKB-ARBA"/>
</dbReference>
<evidence type="ECO:0000256" key="4">
    <source>
        <dbReference type="ARBA" id="ARBA00022741"/>
    </source>
</evidence>
<dbReference type="SMART" id="SM00831">
    <property type="entry name" value="Cation_ATPase_N"/>
    <property type="match status" value="1"/>
</dbReference>
<evidence type="ECO:0000256" key="8">
    <source>
        <dbReference type="ARBA" id="ARBA00023136"/>
    </source>
</evidence>
<evidence type="ECO:0000256" key="9">
    <source>
        <dbReference type="SAM" id="MobiDB-lite"/>
    </source>
</evidence>
<dbReference type="GO" id="GO:0004478">
    <property type="term" value="F:methionine adenosyltransferase activity"/>
    <property type="evidence" value="ECO:0007669"/>
    <property type="project" value="InterPro"/>
</dbReference>
<gene>
    <name evidence="12" type="ORF">AUC69_03025</name>
</gene>
<dbReference type="SUPFAM" id="SSF81660">
    <property type="entry name" value="Metal cation-transporting ATPase, ATP-binding domain N"/>
    <property type="match status" value="1"/>
</dbReference>
<dbReference type="GO" id="GO:0006556">
    <property type="term" value="P:S-adenosylmethionine biosynthetic process"/>
    <property type="evidence" value="ECO:0007669"/>
    <property type="project" value="InterPro"/>
</dbReference>
<keyword evidence="6" id="KW-1278">Translocase</keyword>
<dbReference type="PROSITE" id="PS00154">
    <property type="entry name" value="ATPASE_E1_E2"/>
    <property type="match status" value="1"/>
</dbReference>
<dbReference type="PRINTS" id="PR00119">
    <property type="entry name" value="CATATPASE"/>
</dbReference>
<dbReference type="Proteomes" id="UP000094472">
    <property type="component" value="Unassembled WGS sequence"/>
</dbReference>
<keyword evidence="2 10" id="KW-0812">Transmembrane</keyword>
<evidence type="ECO:0000256" key="3">
    <source>
        <dbReference type="ARBA" id="ARBA00022723"/>
    </source>
</evidence>
<dbReference type="GO" id="GO:0016887">
    <property type="term" value="F:ATP hydrolysis activity"/>
    <property type="evidence" value="ECO:0007669"/>
    <property type="project" value="InterPro"/>
</dbReference>
<dbReference type="Gene3D" id="2.70.150.10">
    <property type="entry name" value="Calcium-transporting ATPase, cytoplasmic transduction domain A"/>
    <property type="match status" value="1"/>
</dbReference>
<feature type="transmembrane region" description="Helical" evidence="10">
    <location>
        <begin position="277"/>
        <end position="294"/>
    </location>
</feature>
<proteinExistence type="predicted"/>
<dbReference type="InterPro" id="IPR023214">
    <property type="entry name" value="HAD_sf"/>
</dbReference>
<dbReference type="Gene3D" id="3.30.300.10">
    <property type="match status" value="3"/>
</dbReference>
<dbReference type="InterPro" id="IPR023298">
    <property type="entry name" value="ATPase_P-typ_TM_dom_sf"/>
</dbReference>
<organism evidence="12 13">
    <name type="scientific">Methyloceanibacter superfactus</name>
    <dbReference type="NCBI Taxonomy" id="1774969"/>
    <lineage>
        <taxon>Bacteria</taxon>
        <taxon>Pseudomonadati</taxon>
        <taxon>Pseudomonadota</taxon>
        <taxon>Alphaproteobacteria</taxon>
        <taxon>Hyphomicrobiales</taxon>
        <taxon>Hyphomicrobiaceae</taxon>
        <taxon>Methyloceanibacter</taxon>
    </lineage>
</organism>
<dbReference type="STRING" id="1774969.AUC69_03025"/>
<feature type="region of interest" description="Disordered" evidence="9">
    <location>
        <begin position="1"/>
        <end position="23"/>
    </location>
</feature>
<evidence type="ECO:0000256" key="5">
    <source>
        <dbReference type="ARBA" id="ARBA00022840"/>
    </source>
</evidence>
<dbReference type="Gene3D" id="3.40.50.1000">
    <property type="entry name" value="HAD superfamily/HAD-like"/>
    <property type="match status" value="1"/>
</dbReference>
<dbReference type="SFLD" id="SFLDF00027">
    <property type="entry name" value="p-type_atpase"/>
    <property type="match status" value="1"/>
</dbReference>
<accession>A0A1E3VMP2</accession>
<dbReference type="Pfam" id="PF00689">
    <property type="entry name" value="Cation_ATPase_C"/>
    <property type="match status" value="1"/>
</dbReference>
<dbReference type="RefSeq" id="WP_069442742.1">
    <property type="nucleotide sequence ID" value="NZ_LPWF01000035.1"/>
</dbReference>
<dbReference type="GO" id="GO:0005524">
    <property type="term" value="F:ATP binding"/>
    <property type="evidence" value="ECO:0007669"/>
    <property type="project" value="UniProtKB-KW"/>
</dbReference>
<dbReference type="InterPro" id="IPR001757">
    <property type="entry name" value="P_typ_ATPase"/>
</dbReference>
<keyword evidence="7 10" id="KW-1133">Transmembrane helix</keyword>
<comment type="caution">
    <text evidence="12">The sequence shown here is derived from an EMBL/GenBank/DDBJ whole genome shotgun (WGS) entry which is preliminary data.</text>
</comment>
<dbReference type="SUPFAM" id="SSF81665">
    <property type="entry name" value="Calcium ATPase, transmembrane domain M"/>
    <property type="match status" value="1"/>
</dbReference>
<evidence type="ECO:0000256" key="2">
    <source>
        <dbReference type="ARBA" id="ARBA00022692"/>
    </source>
</evidence>
<sequence length="1316" mass="138405">MVASRIPGEADGAPPPRGLSSAAAPALVPSIPRQWHALTRSMISEQLATDTETGLVAEEAKRRLFTHGRNELIRLEPRSMAALLAEQMTSLPITLLGGSAVLSLATGGIADAVIIAAVVLLNAGIATATERQAEHTILGLSRYTPSPVPVVRGGRRDLVQPSELVPGDRILLERGTLIPADARLVSCDDLSINEAALTGEALPVQKDSDVVLPDNTELAERHNMVFRGTVVTGGSGAAVVTATGMVTEIGRVQHLLGAVSAPETPMQRQLGDVGRELIIVNGLICGAILGLGLLRGHPLIPLVRSAISLGVAAIPEGLPAVATTTLALGIQDMRKRNILVRKLDAVETLGAVEVVGLDKTGTLTENRMTTVAIHADGAALTFEAGRLMAGDALAPDATETVVRRLFEVAALSSDAIVREVEHGFAIEGTPTESALIETAITLDVDVPALRLDARVLATALRSDRRKRMSTLHATTRGRLLCVKGDPVEVLERCTHHRTGDGLVPLDEETRGRILKANERMASQALRVLGIAVNESGGNPYDERDLVWLGLAGLANPIRPSVAPALDKLHRAGVRAVMITGDQSPTAFAIARNLDLAGGDELKVLEAGQIANMRPDLLAALVGQPQVFARVNPVDKLNIVRALQSGGHIVAMTGDGINDGPALKAADIGIAMGGEGTDVAREVADIVLAGDDLDGIIEAIRLGRATYANIRKVLRYLVSTNAGETFTMLGAALVTGGEALTPMQLLWLNLVSDPLPALALGLEPPEAGVLDQPPHDPQAPILSPRDFRHILREGTVMGGAALTGYFLAGGASNPVRAGTLAFHGLTFAQLLHALSCRSETHGFAAEIGRPPSAKLYATLAGSAAVQVAAQMFPLTRRFLRLAPLASATCWRLPASPSAARSPTTSSAVCCATSSGRSLAKPKGSPQMPSDMIFTSESVTAGHPDKLCDQISDATVDAFLREDTGARVVIECAVATGVVFLAARFTAEAVIDLPSRAAASLRMAGYVGPEFARANAPSPASPSCPGTCASRRWRSSMVPWPEDYPAQDQANVFGYACRETANLMPLPIAIAHSLARGLDDLRRGGAGWLAPDGKSQVSVEYRDNRPVRIHTISLTATLKPEARTDAVEDSLRTLVAESFTGDGLKPDADTVLRINAGSPYESGGPARHAGLTGRKNGVDTYGEIARQSGAALSGKDPSRIDRIGAYAARHAAKNVVAAGLAERCEVHLAYAIGQTRPLSISAETFGTGRIADEIIAARLAEHLDFRPAAIAQRFALRTRPAASGDRGFYRPLAVYGHFGRSDLDLPWEALDALDLLRS</sequence>
<dbReference type="InterPro" id="IPR036412">
    <property type="entry name" value="HAD-like_sf"/>
</dbReference>
<dbReference type="PRINTS" id="PR00120">
    <property type="entry name" value="HATPASE"/>
</dbReference>
<dbReference type="GO" id="GO:0016020">
    <property type="term" value="C:membrane"/>
    <property type="evidence" value="ECO:0007669"/>
    <property type="project" value="UniProtKB-SubCell"/>
</dbReference>
<dbReference type="NCBIfam" id="TIGR01494">
    <property type="entry name" value="ATPase_P-type"/>
    <property type="match status" value="2"/>
</dbReference>
<reference evidence="12 13" key="1">
    <citation type="journal article" date="2016" name="Environ. Microbiol.">
        <title>New Methyloceanibacter diversity from North Sea sediments includes methanotroph containing solely the soluble methane monooxygenase.</title>
        <authorList>
            <person name="Vekeman B."/>
            <person name="Kerckhof F.M."/>
            <person name="Cremers G."/>
            <person name="de Vos P."/>
            <person name="Vandamme P."/>
            <person name="Boon N."/>
            <person name="Op den Camp H.J."/>
            <person name="Heylen K."/>
        </authorList>
    </citation>
    <scope>NUCLEOTIDE SEQUENCE [LARGE SCALE GENOMIC DNA]</scope>
    <source>
        <strain evidence="12 13">R-67175</strain>
    </source>
</reference>
<dbReference type="InterPro" id="IPR006068">
    <property type="entry name" value="ATPase_P-typ_cation-transptr_C"/>
</dbReference>
<dbReference type="InterPro" id="IPR022636">
    <property type="entry name" value="S-AdoMet_synthetase_sfam"/>
</dbReference>
<evidence type="ECO:0000256" key="10">
    <source>
        <dbReference type="SAM" id="Phobius"/>
    </source>
</evidence>
<dbReference type="SFLD" id="SFLDG00002">
    <property type="entry name" value="C1.7:_P-type_atpase_like"/>
    <property type="match status" value="1"/>
</dbReference>
<evidence type="ECO:0000256" key="7">
    <source>
        <dbReference type="ARBA" id="ARBA00022989"/>
    </source>
</evidence>
<dbReference type="InterPro" id="IPR022628">
    <property type="entry name" value="S-AdoMet_synt_N"/>
</dbReference>
<dbReference type="SUPFAM" id="SSF81653">
    <property type="entry name" value="Calcium ATPase, transduction domain A"/>
    <property type="match status" value="1"/>
</dbReference>
<dbReference type="Gene3D" id="1.20.1110.10">
    <property type="entry name" value="Calcium-transporting ATPase, transmembrane domain"/>
    <property type="match status" value="1"/>
</dbReference>
<dbReference type="Pfam" id="PF00122">
    <property type="entry name" value="E1-E2_ATPase"/>
    <property type="match status" value="1"/>
</dbReference>
<comment type="subcellular location">
    <subcellularLocation>
        <location evidence="1">Membrane</location>
        <topology evidence="1">Multi-pass membrane protein</topology>
    </subcellularLocation>
</comment>
<dbReference type="Pfam" id="PF02772">
    <property type="entry name" value="S-AdoMet_synt_M"/>
    <property type="match status" value="1"/>
</dbReference>
<dbReference type="InterPro" id="IPR004014">
    <property type="entry name" value="ATPase_P-typ_cation-transptr_N"/>
</dbReference>
<dbReference type="InterPro" id="IPR022629">
    <property type="entry name" value="S-AdoMet_synt_central"/>
</dbReference>
<dbReference type="InterPro" id="IPR008250">
    <property type="entry name" value="ATPase_P-typ_transduc_dom_A_sf"/>
</dbReference>
<feature type="domain" description="Cation-transporting P-type ATPase N-terminal" evidence="11">
    <location>
        <begin position="34"/>
        <end position="108"/>
    </location>
</feature>
<dbReference type="Gene3D" id="3.40.1110.10">
    <property type="entry name" value="Calcium-transporting ATPase, cytoplasmic domain N"/>
    <property type="match status" value="1"/>
</dbReference>
<dbReference type="CDD" id="cd18079">
    <property type="entry name" value="S-AdoMet_synt"/>
    <property type="match status" value="1"/>
</dbReference>
<name>A0A1E3VMP2_9HYPH</name>
<keyword evidence="5" id="KW-0067">ATP-binding</keyword>
<dbReference type="Pfam" id="PF13246">
    <property type="entry name" value="Cation_ATPase"/>
    <property type="match status" value="1"/>
</dbReference>
<dbReference type="GO" id="GO:0046872">
    <property type="term" value="F:metal ion binding"/>
    <property type="evidence" value="ECO:0007669"/>
    <property type="project" value="UniProtKB-KW"/>
</dbReference>